<protein>
    <submittedName>
        <fullName evidence="3">Nitrate reductase</fullName>
    </submittedName>
</protein>
<dbReference type="Proteomes" id="UP000326944">
    <property type="component" value="Chromosome"/>
</dbReference>
<sequence length="315" mass="35873">MYKFFLLFFLPTSILFAKDIYPTKEYKSFGFVNDFVVDGGKLYAANDEGSVDIFDTKTQKLIEQIVLPPVNTAMGKLIAANILSVDRINNKTLLVSMGRNGFRNVWIYENNKLKQIVDESKKLTIKEARFVNNEQIIFGTFGSEIILHDTSEQYNLYKAHVSYSTLGDITLNTDKTKMILSDESGEIKLIDIKTSNIEKTYNSQNVDNVYRVAYANGVIITAGQDRRVAVYQNDKEDYHIKSNFLVYCVGLSPSGKTGIYSADAQNNLQVFNTQTKKMGDRLVGHNSLINQIKFISENELYSVGSRNKIFYWRLD</sequence>
<dbReference type="EMBL" id="CP043617">
    <property type="protein sequence ID" value="QFR50033.1"/>
    <property type="molecule type" value="Genomic_DNA"/>
</dbReference>
<accession>A0A5P8P2Q8</accession>
<dbReference type="OrthoDB" id="11703at2"/>
<dbReference type="PANTHER" id="PTHR44019:SF8">
    <property type="entry name" value="POC1 CENTRIOLAR PROTEIN HOMOLOG"/>
    <property type="match status" value="1"/>
</dbReference>
<dbReference type="Gene3D" id="2.130.10.10">
    <property type="entry name" value="YVTN repeat-like/Quinoprotein amine dehydrogenase"/>
    <property type="match status" value="2"/>
</dbReference>
<dbReference type="SUPFAM" id="SSF50998">
    <property type="entry name" value="Quinoprotein alcohol dehydrogenase-like"/>
    <property type="match status" value="1"/>
</dbReference>
<keyword evidence="2" id="KW-0677">Repeat</keyword>
<dbReference type="InterPro" id="IPR011047">
    <property type="entry name" value="Quinoprotein_ADH-like_sf"/>
</dbReference>
<keyword evidence="1" id="KW-0853">WD repeat</keyword>
<dbReference type="AlphaFoldDB" id="A0A5P8P2Q8"/>
<proteinExistence type="predicted"/>
<dbReference type="InterPro" id="IPR001680">
    <property type="entry name" value="WD40_rpt"/>
</dbReference>
<gene>
    <name evidence="3" type="ORF">FJR48_09965</name>
</gene>
<dbReference type="PANTHER" id="PTHR44019">
    <property type="entry name" value="WD REPEAT-CONTAINING PROTEIN 55"/>
    <property type="match status" value="1"/>
</dbReference>
<dbReference type="SMART" id="SM00320">
    <property type="entry name" value="WD40"/>
    <property type="match status" value="4"/>
</dbReference>
<evidence type="ECO:0000313" key="4">
    <source>
        <dbReference type="Proteomes" id="UP000326944"/>
    </source>
</evidence>
<dbReference type="InterPro" id="IPR050505">
    <property type="entry name" value="WDR55/POC1"/>
</dbReference>
<name>A0A5P8P2Q8_9BACT</name>
<reference evidence="3 4" key="1">
    <citation type="submission" date="2019-09" db="EMBL/GenBank/DDBJ databases">
        <title>Sulfurimonas gotlandica sp. nov., a chemoautotrophic and psychrotolerant epsilonproteobacterium isolated from a pelagic redoxcline, and an emended description of the genus Sulfurimonas.</title>
        <authorList>
            <person name="Wang S."/>
            <person name="Jiang L."/>
            <person name="Shao S."/>
        </authorList>
    </citation>
    <scope>NUCLEOTIDE SEQUENCE [LARGE SCALE GENOMIC DNA]</scope>
    <source>
        <strain evidence="3 4">GYSZ_1</strain>
    </source>
</reference>
<dbReference type="KEGG" id="sulg:FJR48_09965"/>
<evidence type="ECO:0000256" key="2">
    <source>
        <dbReference type="ARBA" id="ARBA00022737"/>
    </source>
</evidence>
<organism evidence="3 4">
    <name type="scientific">Sulfurimonas lithotrophica</name>
    <dbReference type="NCBI Taxonomy" id="2590022"/>
    <lineage>
        <taxon>Bacteria</taxon>
        <taxon>Pseudomonadati</taxon>
        <taxon>Campylobacterota</taxon>
        <taxon>Epsilonproteobacteria</taxon>
        <taxon>Campylobacterales</taxon>
        <taxon>Sulfurimonadaceae</taxon>
        <taxon>Sulfurimonas</taxon>
    </lineage>
</organism>
<dbReference type="RefSeq" id="WP_152307981.1">
    <property type="nucleotide sequence ID" value="NZ_CP043617.1"/>
</dbReference>
<evidence type="ECO:0000313" key="3">
    <source>
        <dbReference type="EMBL" id="QFR50033.1"/>
    </source>
</evidence>
<keyword evidence="4" id="KW-1185">Reference proteome</keyword>
<evidence type="ECO:0000256" key="1">
    <source>
        <dbReference type="ARBA" id="ARBA00022574"/>
    </source>
</evidence>
<dbReference type="InterPro" id="IPR015943">
    <property type="entry name" value="WD40/YVTN_repeat-like_dom_sf"/>
</dbReference>